<keyword evidence="2" id="KW-0472">Membrane</keyword>
<keyword evidence="2" id="KW-1133">Transmembrane helix</keyword>
<proteinExistence type="predicted"/>
<accession>A0A137PDL3</accession>
<feature type="compositionally biased region" description="Basic and acidic residues" evidence="1">
    <location>
        <begin position="268"/>
        <end position="277"/>
    </location>
</feature>
<evidence type="ECO:0000313" key="3">
    <source>
        <dbReference type="EMBL" id="KXN73065.1"/>
    </source>
</evidence>
<evidence type="ECO:0000256" key="2">
    <source>
        <dbReference type="SAM" id="Phobius"/>
    </source>
</evidence>
<feature type="compositionally biased region" description="Polar residues" evidence="1">
    <location>
        <begin position="1"/>
        <end position="13"/>
    </location>
</feature>
<dbReference type="EMBL" id="KQ964442">
    <property type="protein sequence ID" value="KXN73065.1"/>
    <property type="molecule type" value="Genomic_DNA"/>
</dbReference>
<dbReference type="Proteomes" id="UP000070444">
    <property type="component" value="Unassembled WGS sequence"/>
</dbReference>
<gene>
    <name evidence="3" type="ORF">CONCODRAFT_77510</name>
</gene>
<sequence length="637" mass="72375">MNNKSNSSRTLGRSNHKKNSSFDSIDPYKYERPSSVSSVRSTQSEISPLQNSSRRIVLSPTHSLRSISSRPHSRNSIDFDELPNYAKNTHAHLNRVKSIMTTKFNSTGRIGSVSLSAKYGSGGGDRSADFSPKPKSRLPIPTYMKSLGSEERGSIRDWVPIGKSDSQEGQKLTGDIEDEDLMSTAQMLSQKFRKPRKGLLASAGKKLSGSQSLLADSLTSVIEEEKDSPEFNTEPIEISEDLSISHQNPNFLNFEAEDEIEFINEHNTDSEEHRSENDDQNSTSQQFNRPISFNEYQSYQNSMASKSGNMFELMNEEVKKYPNVEALVGYFDSNSTGEGGEFDKEKFLEHYSKTNNLDSNIDLSLAPSQIITNLTTREIYNELDQSNLNQSHQNSIIPANIEQELKQNGERLEKIKGDYSKFIGEMDKLKELFDDKESGGNKFRSLVEEFENKLNSELKELEGIVSEKPKLAINRNNENYQTLLDSANQISETLKIRIDKIESIQFQEVSKPILYHIISFLNYSFNLVLLVLLILILTVYTHAYFNRFIQFIDFTNFETIQSTALLQIKQFINHLIFSWETYTPKYILFTPDDNLAPIPQLLLIWVIITAVKKVLDPNRYFGEIKGKGLIDAGLSKS</sequence>
<keyword evidence="2" id="KW-0812">Transmembrane</keyword>
<evidence type="ECO:0000313" key="4">
    <source>
        <dbReference type="Proteomes" id="UP000070444"/>
    </source>
</evidence>
<name>A0A137PDL3_CONC2</name>
<feature type="region of interest" description="Disordered" evidence="1">
    <location>
        <begin position="268"/>
        <end position="288"/>
    </location>
</feature>
<feature type="region of interest" description="Disordered" evidence="1">
    <location>
        <begin position="1"/>
        <end position="54"/>
    </location>
</feature>
<dbReference type="AlphaFoldDB" id="A0A137PDL3"/>
<reference evidence="3 4" key="1">
    <citation type="journal article" date="2015" name="Genome Biol. Evol.">
        <title>Phylogenomic analyses indicate that early fungi evolved digesting cell walls of algal ancestors of land plants.</title>
        <authorList>
            <person name="Chang Y."/>
            <person name="Wang S."/>
            <person name="Sekimoto S."/>
            <person name="Aerts A.L."/>
            <person name="Choi C."/>
            <person name="Clum A."/>
            <person name="LaButti K.M."/>
            <person name="Lindquist E.A."/>
            <person name="Yee Ngan C."/>
            <person name="Ohm R.A."/>
            <person name="Salamov A.A."/>
            <person name="Grigoriev I.V."/>
            <person name="Spatafora J.W."/>
            <person name="Berbee M.L."/>
        </authorList>
    </citation>
    <scope>NUCLEOTIDE SEQUENCE [LARGE SCALE GENOMIC DNA]</scope>
    <source>
        <strain evidence="3 4">NRRL 28638</strain>
    </source>
</reference>
<feature type="transmembrane region" description="Helical" evidence="2">
    <location>
        <begin position="513"/>
        <end position="540"/>
    </location>
</feature>
<evidence type="ECO:0000256" key="1">
    <source>
        <dbReference type="SAM" id="MobiDB-lite"/>
    </source>
</evidence>
<protein>
    <submittedName>
        <fullName evidence="3">Uncharacterized protein</fullName>
    </submittedName>
</protein>
<feature type="compositionally biased region" description="Low complexity" evidence="1">
    <location>
        <begin position="34"/>
        <end position="47"/>
    </location>
</feature>
<feature type="region of interest" description="Disordered" evidence="1">
    <location>
        <begin position="121"/>
        <end position="141"/>
    </location>
</feature>
<organism evidence="3 4">
    <name type="scientific">Conidiobolus coronatus (strain ATCC 28846 / CBS 209.66 / NRRL 28638)</name>
    <name type="common">Delacroixia coronata</name>
    <dbReference type="NCBI Taxonomy" id="796925"/>
    <lineage>
        <taxon>Eukaryota</taxon>
        <taxon>Fungi</taxon>
        <taxon>Fungi incertae sedis</taxon>
        <taxon>Zoopagomycota</taxon>
        <taxon>Entomophthoromycotina</taxon>
        <taxon>Entomophthoromycetes</taxon>
        <taxon>Entomophthorales</taxon>
        <taxon>Ancylistaceae</taxon>
        <taxon>Conidiobolus</taxon>
    </lineage>
</organism>
<keyword evidence="4" id="KW-1185">Reference proteome</keyword>